<gene>
    <name evidence="9" type="ORF">C0Q70_12747</name>
</gene>
<evidence type="ECO:0000256" key="2">
    <source>
        <dbReference type="ARBA" id="ARBA00004613"/>
    </source>
</evidence>
<feature type="domain" description="Chitin-binding type-2" evidence="8">
    <location>
        <begin position="230"/>
        <end position="285"/>
    </location>
</feature>
<keyword evidence="4" id="KW-0130">Cell adhesion</keyword>
<evidence type="ECO:0000256" key="4">
    <source>
        <dbReference type="ARBA" id="ARBA00022889"/>
    </source>
</evidence>
<dbReference type="EMBL" id="PZQS01000007">
    <property type="protein sequence ID" value="PVD27585.1"/>
    <property type="molecule type" value="Genomic_DNA"/>
</dbReference>
<dbReference type="Gene3D" id="2.170.140.10">
    <property type="entry name" value="Chitin binding domain"/>
    <property type="match status" value="1"/>
</dbReference>
<comment type="subcellular location">
    <subcellularLocation>
        <location evidence="1">Endomembrane system</location>
        <topology evidence="1">Peripheral membrane protein</topology>
    </subcellularLocation>
    <subcellularLocation>
        <location evidence="2">Secreted</location>
    </subcellularLocation>
</comment>
<accession>A0A2T7P2C8</accession>
<proteinExistence type="predicted"/>
<evidence type="ECO:0000256" key="6">
    <source>
        <dbReference type="ARBA" id="ARBA00023157"/>
    </source>
</evidence>
<dbReference type="SUPFAM" id="SSF49785">
    <property type="entry name" value="Galactose-binding domain-like"/>
    <property type="match status" value="1"/>
</dbReference>
<dbReference type="PANTHER" id="PTHR46806">
    <property type="entry name" value="F5/8 TYPE C DOMAIN-CONTAINING PROTEIN"/>
    <property type="match status" value="1"/>
</dbReference>
<dbReference type="InterPro" id="IPR050633">
    <property type="entry name" value="Neuropilin_MCO_CoagFactor"/>
</dbReference>
<evidence type="ECO:0000256" key="1">
    <source>
        <dbReference type="ARBA" id="ARBA00004184"/>
    </source>
</evidence>
<dbReference type="GO" id="GO:0008061">
    <property type="term" value="F:chitin binding"/>
    <property type="evidence" value="ECO:0007669"/>
    <property type="project" value="InterPro"/>
</dbReference>
<dbReference type="OrthoDB" id="10028859at2759"/>
<dbReference type="InterPro" id="IPR000421">
    <property type="entry name" value="FA58C"/>
</dbReference>
<protein>
    <recommendedName>
        <fullName evidence="11">F5/8 type C domain-containing protein</fullName>
    </recommendedName>
</protein>
<dbReference type="InterPro" id="IPR008979">
    <property type="entry name" value="Galactose-bd-like_sf"/>
</dbReference>
<evidence type="ECO:0000256" key="5">
    <source>
        <dbReference type="ARBA" id="ARBA00023136"/>
    </source>
</evidence>
<dbReference type="Pfam" id="PF00754">
    <property type="entry name" value="F5_F8_type_C"/>
    <property type="match status" value="1"/>
</dbReference>
<keyword evidence="10" id="KW-1185">Reference proteome</keyword>
<dbReference type="Gene3D" id="2.60.120.260">
    <property type="entry name" value="Galactose-binding domain-like"/>
    <property type="match status" value="1"/>
</dbReference>
<reference evidence="9 10" key="1">
    <citation type="submission" date="2018-04" db="EMBL/GenBank/DDBJ databases">
        <title>The genome of golden apple snail Pomacea canaliculata provides insight into stress tolerance and invasive adaptation.</title>
        <authorList>
            <person name="Liu C."/>
            <person name="Liu B."/>
            <person name="Ren Y."/>
            <person name="Zhang Y."/>
            <person name="Wang H."/>
            <person name="Li S."/>
            <person name="Jiang F."/>
            <person name="Yin L."/>
            <person name="Zhang G."/>
            <person name="Qian W."/>
            <person name="Fan W."/>
        </authorList>
    </citation>
    <scope>NUCLEOTIDE SEQUENCE [LARGE SCALE GENOMIC DNA]</scope>
    <source>
        <strain evidence="9">SZHN2017</strain>
        <tissue evidence="9">Muscle</tissue>
    </source>
</reference>
<evidence type="ECO:0000259" key="8">
    <source>
        <dbReference type="PROSITE" id="PS50940"/>
    </source>
</evidence>
<dbReference type="InterPro" id="IPR036508">
    <property type="entry name" value="Chitin-bd_dom_sf"/>
</dbReference>
<dbReference type="PROSITE" id="PS50940">
    <property type="entry name" value="CHIT_BIND_II"/>
    <property type="match status" value="1"/>
</dbReference>
<keyword evidence="5" id="KW-0472">Membrane</keyword>
<dbReference type="GO" id="GO:0038023">
    <property type="term" value="F:signaling receptor activity"/>
    <property type="evidence" value="ECO:0007669"/>
    <property type="project" value="TreeGrafter"/>
</dbReference>
<dbReference type="CDD" id="cd00057">
    <property type="entry name" value="FA58C"/>
    <property type="match status" value="1"/>
</dbReference>
<dbReference type="GO" id="GO:0005886">
    <property type="term" value="C:plasma membrane"/>
    <property type="evidence" value="ECO:0007669"/>
    <property type="project" value="TreeGrafter"/>
</dbReference>
<dbReference type="PROSITE" id="PS50022">
    <property type="entry name" value="FA58C_3"/>
    <property type="match status" value="1"/>
</dbReference>
<organism evidence="9 10">
    <name type="scientific">Pomacea canaliculata</name>
    <name type="common">Golden apple snail</name>
    <dbReference type="NCBI Taxonomy" id="400727"/>
    <lineage>
        <taxon>Eukaryota</taxon>
        <taxon>Metazoa</taxon>
        <taxon>Spiralia</taxon>
        <taxon>Lophotrochozoa</taxon>
        <taxon>Mollusca</taxon>
        <taxon>Gastropoda</taxon>
        <taxon>Caenogastropoda</taxon>
        <taxon>Architaenioglossa</taxon>
        <taxon>Ampullarioidea</taxon>
        <taxon>Ampullariidae</taxon>
        <taxon>Pomacea</taxon>
    </lineage>
</organism>
<evidence type="ECO:0008006" key="11">
    <source>
        <dbReference type="Google" id="ProtNLM"/>
    </source>
</evidence>
<dbReference type="GO" id="GO:0005576">
    <property type="term" value="C:extracellular region"/>
    <property type="evidence" value="ECO:0007669"/>
    <property type="project" value="UniProtKB-SubCell"/>
</dbReference>
<dbReference type="GO" id="GO:0007155">
    <property type="term" value="P:cell adhesion"/>
    <property type="evidence" value="ECO:0007669"/>
    <property type="project" value="UniProtKB-KW"/>
</dbReference>
<dbReference type="GO" id="GO:0012505">
    <property type="term" value="C:endomembrane system"/>
    <property type="evidence" value="ECO:0007669"/>
    <property type="project" value="UniProtKB-SubCell"/>
</dbReference>
<dbReference type="SMART" id="SM00231">
    <property type="entry name" value="FA58C"/>
    <property type="match status" value="1"/>
</dbReference>
<keyword evidence="6" id="KW-1015">Disulfide bond</keyword>
<dbReference type="SUPFAM" id="SSF57625">
    <property type="entry name" value="Invertebrate chitin-binding proteins"/>
    <property type="match status" value="1"/>
</dbReference>
<name>A0A2T7P2C8_POMCA</name>
<keyword evidence="3" id="KW-0964">Secreted</keyword>
<dbReference type="PANTHER" id="PTHR46806:SF5">
    <property type="entry name" value="F5_8 TYPE C DOMAIN-CONTAINING PROTEIN"/>
    <property type="match status" value="1"/>
</dbReference>
<sequence>MGNDTNELQNFTASSSLPGVVFGPAAALFSREGAWRPSEDDITQFIQIDLGKAYHVTHIVIRGDEAGSYVSLFRLLHSDDNIRWHPYSEDNIVDKFFSGNVDSQTDRTILLTQPLTARYIRLNPLSWENHIALKIDIRGCSSTEGQHLCKVPFPPDKGAVSCEGNVSRQVCTAFCLGNLVFENKGPAIHYSCNEESDEISARGFPPCIGEFTKKNRMMYIISAGSCMFEEIDCLNVASSNYQYCGSCHHFSTCSSGYLYVRACPEQLEYDARKGQCEYRSSTCSTSHVSRRAQMSTIYSSIRLVHWAVTPTTVN</sequence>
<evidence type="ECO:0000256" key="3">
    <source>
        <dbReference type="ARBA" id="ARBA00022525"/>
    </source>
</evidence>
<feature type="domain" description="F5/8 type C" evidence="7">
    <location>
        <begin position="1"/>
        <end position="140"/>
    </location>
</feature>
<comment type="caution">
    <text evidence="9">The sequence shown here is derived from an EMBL/GenBank/DDBJ whole genome shotgun (WGS) entry which is preliminary data.</text>
</comment>
<evidence type="ECO:0000313" key="10">
    <source>
        <dbReference type="Proteomes" id="UP000245119"/>
    </source>
</evidence>
<dbReference type="AlphaFoldDB" id="A0A2T7P2C8"/>
<dbReference type="Proteomes" id="UP000245119">
    <property type="component" value="Linkage Group LG7"/>
</dbReference>
<dbReference type="Pfam" id="PF01607">
    <property type="entry name" value="CBM_14"/>
    <property type="match status" value="1"/>
</dbReference>
<evidence type="ECO:0000259" key="7">
    <source>
        <dbReference type="PROSITE" id="PS50022"/>
    </source>
</evidence>
<dbReference type="InterPro" id="IPR002557">
    <property type="entry name" value="Chitin-bd_dom"/>
</dbReference>
<evidence type="ECO:0000313" key="9">
    <source>
        <dbReference type="EMBL" id="PVD27585.1"/>
    </source>
</evidence>